<dbReference type="HOGENOM" id="CLU_088884_3_1_5"/>
<dbReference type="RefSeq" id="WP_012566336.1">
    <property type="nucleotide sequence ID" value="NC_011420.2"/>
</dbReference>
<sequence length="142" mass="15791">MYRRGIVTQTDPATCRVKVRFPDRDNVESWWLEVGQPKTHHDQVYWMPDVGEHVACLMDEHGEAGVVLCAIYSSADRPPVASQDKLHIVTKDGAVIEHDRAEHRLLIDLTASAGTIHLKTGGSEIIMTPDGIILLGTRIDIN</sequence>
<dbReference type="InterPro" id="IPR006531">
    <property type="entry name" value="Gp5/Vgr_OB"/>
</dbReference>
<proteinExistence type="predicted"/>
<dbReference type="InterPro" id="IPR013046">
    <property type="entry name" value="GpV/Gp45"/>
</dbReference>
<evidence type="ECO:0000313" key="2">
    <source>
        <dbReference type="EMBL" id="ACI98547.1"/>
    </source>
</evidence>
<name>B6IMG8_RHOCS</name>
<dbReference type="InterPro" id="IPR037026">
    <property type="entry name" value="Vgr_OB-fold_dom_sf"/>
</dbReference>
<dbReference type="STRING" id="414684.RC1_1131"/>
<dbReference type="Gene3D" id="6.20.150.10">
    <property type="match status" value="1"/>
</dbReference>
<dbReference type="eggNOG" id="COG4540">
    <property type="taxonomic scope" value="Bacteria"/>
</dbReference>
<dbReference type="Pfam" id="PF04717">
    <property type="entry name" value="Phage_base_V"/>
    <property type="match status" value="1"/>
</dbReference>
<accession>B6IMG8</accession>
<organism evidence="2 3">
    <name type="scientific">Rhodospirillum centenum (strain ATCC 51521 / SW)</name>
    <dbReference type="NCBI Taxonomy" id="414684"/>
    <lineage>
        <taxon>Bacteria</taxon>
        <taxon>Pseudomonadati</taxon>
        <taxon>Pseudomonadota</taxon>
        <taxon>Alphaproteobacteria</taxon>
        <taxon>Rhodospirillales</taxon>
        <taxon>Rhodospirillaceae</taxon>
        <taxon>Rhodospirillum</taxon>
    </lineage>
</organism>
<protein>
    <submittedName>
        <fullName evidence="2">Phage baseplate assembly protein V</fullName>
    </submittedName>
</protein>
<dbReference type="Gene3D" id="2.40.50.230">
    <property type="entry name" value="Gp5 N-terminal domain"/>
    <property type="match status" value="1"/>
</dbReference>
<evidence type="ECO:0000259" key="1">
    <source>
        <dbReference type="Pfam" id="PF04717"/>
    </source>
</evidence>
<dbReference type="AlphaFoldDB" id="B6IMG8"/>
<dbReference type="KEGG" id="rce:RC1_1131"/>
<evidence type="ECO:0000313" key="3">
    <source>
        <dbReference type="Proteomes" id="UP000001591"/>
    </source>
</evidence>
<dbReference type="EMBL" id="CP000613">
    <property type="protein sequence ID" value="ACI98547.1"/>
    <property type="molecule type" value="Genomic_DNA"/>
</dbReference>
<keyword evidence="3" id="KW-1185">Reference proteome</keyword>
<gene>
    <name evidence="2" type="ordered locus">RC1_1131</name>
</gene>
<dbReference type="Proteomes" id="UP000001591">
    <property type="component" value="Chromosome"/>
</dbReference>
<dbReference type="NCBIfam" id="TIGR01644">
    <property type="entry name" value="phage_P2_V"/>
    <property type="match status" value="1"/>
</dbReference>
<feature type="domain" description="Gp5/Type VI secretion system Vgr protein OB-fold" evidence="1">
    <location>
        <begin position="3"/>
        <end position="72"/>
    </location>
</feature>
<reference evidence="2 3" key="1">
    <citation type="journal article" date="2010" name="BMC Genomics">
        <title>Metabolic flexibility revealed in the genome of the cyst-forming alpha-1 proteobacterium Rhodospirillum centenum.</title>
        <authorList>
            <person name="Lu Y.K."/>
            <person name="Marden J."/>
            <person name="Han M."/>
            <person name="Swingley W.D."/>
            <person name="Mastrian S.D."/>
            <person name="Chowdhury S.R."/>
            <person name="Hao J."/>
            <person name="Helmy T."/>
            <person name="Kim S."/>
            <person name="Kurdoglu A.A."/>
            <person name="Matthies H.J."/>
            <person name="Rollo D."/>
            <person name="Stothard P."/>
            <person name="Blankenship R.E."/>
            <person name="Bauer C.E."/>
            <person name="Touchman J.W."/>
        </authorList>
    </citation>
    <scope>NUCLEOTIDE SEQUENCE [LARGE SCALE GENOMIC DNA]</scope>
    <source>
        <strain evidence="3">ATCC 51521 / SW</strain>
    </source>
</reference>